<comment type="caution">
    <text evidence="6">The sequence shown here is derived from an EMBL/GenBank/DDBJ whole genome shotgun (WGS) entry which is preliminary data.</text>
</comment>
<dbReference type="EMBL" id="BAAAGX010000007">
    <property type="protein sequence ID" value="GAA0233851.1"/>
    <property type="molecule type" value="Genomic_DNA"/>
</dbReference>
<dbReference type="PROSITE" id="PS51257">
    <property type="entry name" value="PROKAR_LIPOPROTEIN"/>
    <property type="match status" value="1"/>
</dbReference>
<dbReference type="SUPFAM" id="SSF53822">
    <property type="entry name" value="Periplasmic binding protein-like I"/>
    <property type="match status" value="1"/>
</dbReference>
<protein>
    <recommendedName>
        <fullName evidence="5">Periplasmic binding protein domain-containing protein</fullName>
    </recommendedName>
</protein>
<keyword evidence="3 4" id="KW-0732">Signal</keyword>
<dbReference type="InterPro" id="IPR025997">
    <property type="entry name" value="SBP_2_dom"/>
</dbReference>
<proteinExistence type="inferred from homology"/>
<evidence type="ECO:0000256" key="4">
    <source>
        <dbReference type="SAM" id="SignalP"/>
    </source>
</evidence>
<evidence type="ECO:0000313" key="7">
    <source>
        <dbReference type="Proteomes" id="UP001500967"/>
    </source>
</evidence>
<dbReference type="PANTHER" id="PTHR46847:SF1">
    <property type="entry name" value="D-ALLOSE-BINDING PERIPLASMIC PROTEIN-RELATED"/>
    <property type="match status" value="1"/>
</dbReference>
<dbReference type="PANTHER" id="PTHR46847">
    <property type="entry name" value="D-ALLOSE-BINDING PERIPLASMIC PROTEIN-RELATED"/>
    <property type="match status" value="1"/>
</dbReference>
<keyword evidence="7" id="KW-1185">Reference proteome</keyword>
<dbReference type="Proteomes" id="UP001500967">
    <property type="component" value="Unassembled WGS sequence"/>
</dbReference>
<comment type="similarity">
    <text evidence="2">Belongs to the bacterial solute-binding protein 2 family.</text>
</comment>
<evidence type="ECO:0000259" key="5">
    <source>
        <dbReference type="Pfam" id="PF13407"/>
    </source>
</evidence>
<dbReference type="RefSeq" id="WP_344648369.1">
    <property type="nucleotide sequence ID" value="NZ_BAAAGX010000007.1"/>
</dbReference>
<evidence type="ECO:0000256" key="3">
    <source>
        <dbReference type="ARBA" id="ARBA00022729"/>
    </source>
</evidence>
<evidence type="ECO:0000256" key="2">
    <source>
        <dbReference type="ARBA" id="ARBA00007639"/>
    </source>
</evidence>
<name>A0ABN0TZ82_9ACTN</name>
<reference evidence="6 7" key="1">
    <citation type="journal article" date="2019" name="Int. J. Syst. Evol. Microbiol.">
        <title>The Global Catalogue of Microorganisms (GCM) 10K type strain sequencing project: providing services to taxonomists for standard genome sequencing and annotation.</title>
        <authorList>
            <consortium name="The Broad Institute Genomics Platform"/>
            <consortium name="The Broad Institute Genome Sequencing Center for Infectious Disease"/>
            <person name="Wu L."/>
            <person name="Ma J."/>
        </authorList>
    </citation>
    <scope>NUCLEOTIDE SEQUENCE [LARGE SCALE GENOMIC DNA]</scope>
    <source>
        <strain evidence="6 7">JCM 10425</strain>
    </source>
</reference>
<feature type="domain" description="Periplasmic binding protein" evidence="5">
    <location>
        <begin position="40"/>
        <end position="281"/>
    </location>
</feature>
<comment type="subcellular location">
    <subcellularLocation>
        <location evidence="1">Cell envelope</location>
    </subcellularLocation>
</comment>
<evidence type="ECO:0000313" key="6">
    <source>
        <dbReference type="EMBL" id="GAA0233851.1"/>
    </source>
</evidence>
<evidence type="ECO:0000256" key="1">
    <source>
        <dbReference type="ARBA" id="ARBA00004196"/>
    </source>
</evidence>
<feature type="signal peptide" evidence="4">
    <location>
        <begin position="1"/>
        <end position="19"/>
    </location>
</feature>
<sequence length="348" mass="36920">MTRAALALLLTLVAVTSCAGRPAGTPVAALVVVGTELTTVQQMIRGFAIGVKQIGGVQHREFGPRIADTAQQLRALRADRSPAPDSYTVFTFNPELLAEPLADLGRGGVPVVALQCPPAQSSEVPLLVGNDNRAVGELLARQLARRLPAGVTGTLILGNPAPGVQTYDERAIGFRETFTRLFPRVRVIGPFDTKLEPEINHEAWDVLVRANPRAIAFVGVGDVDAGNIVRARIRYRGQWAAAGIGLGTDGLHAAAAGDLVLVSGETFLQGLIAGRLQAAHLRYGSDLPEGWVQVPALVVTPENAPEIIARQRSSEASAAWFAEHDRELLDHPTRHLRPLSEAAVGAAS</sequence>
<feature type="chain" id="PRO_5046297227" description="Periplasmic binding protein domain-containing protein" evidence="4">
    <location>
        <begin position="20"/>
        <end position="348"/>
    </location>
</feature>
<accession>A0ABN0TZ82</accession>
<dbReference type="Gene3D" id="3.40.50.2300">
    <property type="match status" value="2"/>
</dbReference>
<organism evidence="6 7">
    <name type="scientific">Cryptosporangium japonicum</name>
    <dbReference type="NCBI Taxonomy" id="80872"/>
    <lineage>
        <taxon>Bacteria</taxon>
        <taxon>Bacillati</taxon>
        <taxon>Actinomycetota</taxon>
        <taxon>Actinomycetes</taxon>
        <taxon>Cryptosporangiales</taxon>
        <taxon>Cryptosporangiaceae</taxon>
        <taxon>Cryptosporangium</taxon>
    </lineage>
</organism>
<dbReference type="InterPro" id="IPR028082">
    <property type="entry name" value="Peripla_BP_I"/>
</dbReference>
<dbReference type="Pfam" id="PF13407">
    <property type="entry name" value="Peripla_BP_4"/>
    <property type="match status" value="1"/>
</dbReference>
<gene>
    <name evidence="6" type="ORF">GCM10009539_18980</name>
</gene>